<evidence type="ECO:0000313" key="5">
    <source>
        <dbReference type="EMBL" id="TFV96817.1"/>
    </source>
</evidence>
<dbReference type="InterPro" id="IPR036388">
    <property type="entry name" value="WH-like_DNA-bd_sf"/>
</dbReference>
<dbReference type="GO" id="GO:0003677">
    <property type="term" value="F:DNA binding"/>
    <property type="evidence" value="ECO:0007669"/>
    <property type="project" value="UniProtKB-KW"/>
</dbReference>
<dbReference type="RefSeq" id="WP_135120777.1">
    <property type="nucleotide sequence ID" value="NZ_SPQZ01000004.1"/>
</dbReference>
<reference evidence="5 6" key="1">
    <citation type="journal article" date="2018" name="J. Microbiol.">
        <title>Leifsonia flava sp. nov., a novel actinobacterium isolated from the rhizosphere of Aquilegia viridiflora.</title>
        <authorList>
            <person name="Cai Y."/>
            <person name="Tao W.Z."/>
            <person name="Ma Y.J."/>
            <person name="Cheng J."/>
            <person name="Zhang M.Y."/>
            <person name="Zhang Y.X."/>
        </authorList>
    </citation>
    <scope>NUCLEOTIDE SEQUENCE [LARGE SCALE GENOMIC DNA]</scope>
    <source>
        <strain evidence="5 6">SYP-B2174</strain>
    </source>
</reference>
<evidence type="ECO:0000256" key="2">
    <source>
        <dbReference type="ARBA" id="ARBA00023125"/>
    </source>
</evidence>
<dbReference type="Pfam" id="PF08279">
    <property type="entry name" value="HTH_11"/>
    <property type="match status" value="1"/>
</dbReference>
<dbReference type="PANTHER" id="PTHR34580:SF3">
    <property type="entry name" value="PROTEIN PAFB"/>
    <property type="match status" value="1"/>
</dbReference>
<dbReference type="InterPro" id="IPR026881">
    <property type="entry name" value="WYL_dom"/>
</dbReference>
<feature type="domain" description="HTH deoR-type" evidence="4">
    <location>
        <begin position="4"/>
        <end position="63"/>
    </location>
</feature>
<gene>
    <name evidence="5" type="ORF">E4M00_12160</name>
</gene>
<dbReference type="InterPro" id="IPR028349">
    <property type="entry name" value="PafC-like"/>
</dbReference>
<dbReference type="Proteomes" id="UP000298127">
    <property type="component" value="Unassembled WGS sequence"/>
</dbReference>
<dbReference type="InterPro" id="IPR057727">
    <property type="entry name" value="WCX_dom"/>
</dbReference>
<dbReference type="SUPFAM" id="SSF46785">
    <property type="entry name" value="Winged helix' DNA-binding domain"/>
    <property type="match status" value="1"/>
</dbReference>
<comment type="caution">
    <text evidence="5">The sequence shown here is derived from an EMBL/GenBank/DDBJ whole genome shotgun (WGS) entry which is preliminary data.</text>
</comment>
<sequence>MLDTSARLLALLSLLQSRPDWSGTELAARLGVSTRTIRNDIERLRALDYPVDATRGAAGGYRLGAGGKLPPLLLDDQEAIAVAVGLRAAVGLAGVEESGGRALAKLEQVLPSRLRATVTALTTVIDRAPENNGTDAPDPEVEPTVIAAIAASVRAVEWFRFDYRGDPALVEPYRLLSWERRWYLVGRDPDSGEWGTYRADWIAPRMPTRRRFVPVGVPGGDHTRFAMRSIAASGWKVHARLRIEASAETVLARINAAVGVVEAIDETHSVLVTGADSLDTIAAYIGMLGMDFTVESPTELLPYLERTAQRYLRAIAGSAASSAG</sequence>
<dbReference type="InterPro" id="IPR036390">
    <property type="entry name" value="WH_DNA-bd_sf"/>
</dbReference>
<keyword evidence="1" id="KW-0805">Transcription regulation</keyword>
<dbReference type="AlphaFoldDB" id="A0A4Y9QXB4"/>
<dbReference type="PROSITE" id="PS52050">
    <property type="entry name" value="WYL"/>
    <property type="match status" value="1"/>
</dbReference>
<evidence type="ECO:0000256" key="3">
    <source>
        <dbReference type="ARBA" id="ARBA00023163"/>
    </source>
</evidence>
<dbReference type="PROSITE" id="PS00894">
    <property type="entry name" value="HTH_DEOR_1"/>
    <property type="match status" value="1"/>
</dbReference>
<dbReference type="PANTHER" id="PTHR34580">
    <property type="match status" value="1"/>
</dbReference>
<dbReference type="GO" id="GO:0003700">
    <property type="term" value="F:DNA-binding transcription factor activity"/>
    <property type="evidence" value="ECO:0007669"/>
    <property type="project" value="InterPro"/>
</dbReference>
<dbReference type="Gene3D" id="1.10.10.10">
    <property type="entry name" value="Winged helix-like DNA-binding domain superfamily/Winged helix DNA-binding domain"/>
    <property type="match status" value="1"/>
</dbReference>
<dbReference type="Pfam" id="PF13280">
    <property type="entry name" value="WYL"/>
    <property type="match status" value="1"/>
</dbReference>
<dbReference type="PIRSF" id="PIRSF016838">
    <property type="entry name" value="PafC"/>
    <property type="match status" value="1"/>
</dbReference>
<dbReference type="EMBL" id="SPQZ01000004">
    <property type="protein sequence ID" value="TFV96817.1"/>
    <property type="molecule type" value="Genomic_DNA"/>
</dbReference>
<keyword evidence="6" id="KW-1185">Reference proteome</keyword>
<name>A0A4Y9QXB4_9MICO</name>
<evidence type="ECO:0000313" key="6">
    <source>
        <dbReference type="Proteomes" id="UP000298127"/>
    </source>
</evidence>
<dbReference type="InterPro" id="IPR001034">
    <property type="entry name" value="DeoR_HTH"/>
</dbReference>
<evidence type="ECO:0000256" key="1">
    <source>
        <dbReference type="ARBA" id="ARBA00023015"/>
    </source>
</evidence>
<dbReference type="InterPro" id="IPR018356">
    <property type="entry name" value="Tscrpt_reg_HTH_DeoR_CS"/>
</dbReference>
<organism evidence="5 6">
    <name type="scientific">Orlajensenia leifsoniae</name>
    <dbReference type="NCBI Taxonomy" id="2561933"/>
    <lineage>
        <taxon>Bacteria</taxon>
        <taxon>Bacillati</taxon>
        <taxon>Actinomycetota</taxon>
        <taxon>Actinomycetes</taxon>
        <taxon>Micrococcales</taxon>
        <taxon>Microbacteriaceae</taxon>
        <taxon>Orlajensenia</taxon>
    </lineage>
</organism>
<protein>
    <submittedName>
        <fullName evidence="5">HTH domain-containing protein</fullName>
    </submittedName>
</protein>
<keyword evidence="3" id="KW-0804">Transcription</keyword>
<dbReference type="PROSITE" id="PS51000">
    <property type="entry name" value="HTH_DEOR_2"/>
    <property type="match status" value="1"/>
</dbReference>
<dbReference type="InterPro" id="IPR051534">
    <property type="entry name" value="CBASS_pafABC_assoc_protein"/>
</dbReference>
<dbReference type="InterPro" id="IPR013196">
    <property type="entry name" value="HTH_11"/>
</dbReference>
<keyword evidence="2" id="KW-0238">DNA-binding</keyword>
<accession>A0A4Y9QXB4</accession>
<proteinExistence type="predicted"/>
<evidence type="ECO:0000259" key="4">
    <source>
        <dbReference type="PROSITE" id="PS51000"/>
    </source>
</evidence>
<dbReference type="Pfam" id="PF25583">
    <property type="entry name" value="WCX"/>
    <property type="match status" value="1"/>
</dbReference>